<dbReference type="InterPro" id="IPR002083">
    <property type="entry name" value="MATH/TRAF_dom"/>
</dbReference>
<feature type="domain" description="MATH" evidence="1">
    <location>
        <begin position="1"/>
        <end position="41"/>
    </location>
</feature>
<reference evidence="2" key="1">
    <citation type="journal article" date="2014" name="PLoS ONE">
        <title>Transcriptome-Based Identification of ABC Transporters in the Western Tarnished Plant Bug Lygus hesperus.</title>
        <authorList>
            <person name="Hull J.J."/>
            <person name="Chaney K."/>
            <person name="Geib S.M."/>
            <person name="Fabrick J.A."/>
            <person name="Brent C.S."/>
            <person name="Walsh D."/>
            <person name="Lavine L.C."/>
        </authorList>
    </citation>
    <scope>NUCLEOTIDE SEQUENCE</scope>
</reference>
<evidence type="ECO:0000313" key="3">
    <source>
        <dbReference type="EMBL" id="JAG59285.1"/>
    </source>
</evidence>
<organism evidence="2">
    <name type="scientific">Lygus hesperus</name>
    <name type="common">Western plant bug</name>
    <dbReference type="NCBI Taxonomy" id="30085"/>
    <lineage>
        <taxon>Eukaryota</taxon>
        <taxon>Metazoa</taxon>
        <taxon>Ecdysozoa</taxon>
        <taxon>Arthropoda</taxon>
        <taxon>Hexapoda</taxon>
        <taxon>Insecta</taxon>
        <taxon>Pterygota</taxon>
        <taxon>Neoptera</taxon>
        <taxon>Paraneoptera</taxon>
        <taxon>Hemiptera</taxon>
        <taxon>Heteroptera</taxon>
        <taxon>Panheteroptera</taxon>
        <taxon>Cimicomorpha</taxon>
        <taxon>Miridae</taxon>
        <taxon>Mirini</taxon>
        <taxon>Lygus</taxon>
    </lineage>
</organism>
<gene>
    <name evidence="2" type="ORF">CM83_75721</name>
</gene>
<accession>A0A0A9YI77</accession>
<dbReference type="Gene3D" id="2.60.210.10">
    <property type="entry name" value="Apoptosis, Tumor Necrosis Factor Receptor Associated Protein 2, Chain A"/>
    <property type="match status" value="2"/>
</dbReference>
<dbReference type="EMBL" id="GBHO01012273">
    <property type="protein sequence ID" value="JAG31331.1"/>
    <property type="molecule type" value="Transcribed_RNA"/>
</dbReference>
<proteinExistence type="predicted"/>
<dbReference type="AlphaFoldDB" id="A0A0A9YI77"/>
<dbReference type="Pfam" id="PF22486">
    <property type="entry name" value="MATH_2"/>
    <property type="match status" value="2"/>
</dbReference>
<reference evidence="3" key="3">
    <citation type="submission" date="2014-09" db="EMBL/GenBank/DDBJ databases">
        <authorList>
            <person name="Magalhaes I.L.F."/>
            <person name="Oliveira U."/>
            <person name="Santos F.R."/>
            <person name="Vidigal T.H.D.A."/>
            <person name="Brescovit A.D."/>
            <person name="Santos A.J."/>
        </authorList>
    </citation>
    <scope>NUCLEOTIDE SEQUENCE</scope>
</reference>
<sequence length="454" mass="51288">MENTFTHDLNGWGEREVIEKRAFSKNTGFVFDNNIRIKVRLPIDSISTNTLEEEQAIVPFVWEVPLADMNLPPGEYLLSPKFVTWNSDEYETWQLQLFPNGVNSKKKQFVAAYLVHRGAKKVDFSFTLFIANQNEENTEAVTMENVKFKYDLHGWGGNAMVKRSDIEDPEKGFLFDGKNIKIGVHLATDHISLKKTDSIMVPYTWEVKVEDLKLGTGKYILSPNITTWNGQNKETWQVQLYPHGFSSEDGGHASLFIAHRGDREVKSRWSISVVNKDSKKTESRTGTNMFGYDLQGWGSRTFIDSAKLKDTSEGFLFDGKIKIGVELPSDNITLSIDNDCPVIKEAPLCEKCPTLASVGRPVTQATFLKQATPVSSPHDSPHPSPAPINASLHNLYRELKLKTPDGSEFSINHIMSFESIEKLISNLMKLNGESSNYKPQVSVKDYKRIDSKEQ</sequence>
<dbReference type="CDD" id="cd00121">
    <property type="entry name" value="MATH"/>
    <property type="match status" value="2"/>
</dbReference>
<evidence type="ECO:0000313" key="2">
    <source>
        <dbReference type="EMBL" id="JAG31331.1"/>
    </source>
</evidence>
<dbReference type="PANTHER" id="PTHR46162">
    <property type="entry name" value="TRAF-LIKE FAMILY PROTEIN"/>
    <property type="match status" value="1"/>
</dbReference>
<feature type="domain" description="MATH" evidence="1">
    <location>
        <begin position="57"/>
        <end position="186"/>
    </location>
</feature>
<protein>
    <recommendedName>
        <fullName evidence="1">MATH domain-containing protein</fullName>
    </recommendedName>
</protein>
<name>A0A0A9YI77_LYGHE</name>
<dbReference type="EMBL" id="GBRD01006536">
    <property type="protein sequence ID" value="JAG59285.1"/>
    <property type="molecule type" value="Transcribed_RNA"/>
</dbReference>
<reference evidence="2" key="2">
    <citation type="submission" date="2014-07" db="EMBL/GenBank/DDBJ databases">
        <authorList>
            <person name="Hull J."/>
        </authorList>
    </citation>
    <scope>NUCLEOTIDE SEQUENCE</scope>
</reference>
<dbReference type="PANTHER" id="PTHR46162:SF2">
    <property type="entry name" value="ANKYRIN REPEAT-CONTAINING PROTEIN-RELATED"/>
    <property type="match status" value="1"/>
</dbReference>
<dbReference type="PROSITE" id="PS50144">
    <property type="entry name" value="MATH"/>
    <property type="match status" value="3"/>
</dbReference>
<dbReference type="InterPro" id="IPR008974">
    <property type="entry name" value="TRAF-like"/>
</dbReference>
<feature type="domain" description="MATH" evidence="1">
    <location>
        <begin position="200"/>
        <end position="327"/>
    </location>
</feature>
<evidence type="ECO:0000259" key="1">
    <source>
        <dbReference type="PROSITE" id="PS50144"/>
    </source>
</evidence>
<dbReference type="SUPFAM" id="SSF49599">
    <property type="entry name" value="TRAF domain-like"/>
    <property type="match status" value="2"/>
</dbReference>